<gene>
    <name evidence="1" type="ORF">DLJ74_18685</name>
</gene>
<dbReference type="Proteomes" id="UP000245624">
    <property type="component" value="Unassembled WGS sequence"/>
</dbReference>
<dbReference type="AlphaFoldDB" id="A0A317KZ18"/>
<dbReference type="RefSeq" id="WP_109985597.1">
    <property type="nucleotide sequence ID" value="NZ_JAJUIE010000008.1"/>
</dbReference>
<dbReference type="OrthoDB" id="573733at2"/>
<accession>A0A317KZ18</accession>
<dbReference type="EMBL" id="QGTD01000020">
    <property type="protein sequence ID" value="PWU66889.1"/>
    <property type="molecule type" value="Genomic_DNA"/>
</dbReference>
<sequence length="76" mass="9147">MKSPFTLSHEERNEFITLIQDYYLREHNEELGNLQAGFLLDFFMREIAPTFYNLGVRDSHTYVSNKLDDLFEIEKR</sequence>
<dbReference type="InterPro" id="IPR018680">
    <property type="entry name" value="DUF2164"/>
</dbReference>
<proteinExistence type="predicted"/>
<name>A0A317KZ18_9BACI</name>
<protein>
    <submittedName>
        <fullName evidence="1">DUF2164 domain-containing protein</fullName>
    </submittedName>
</protein>
<comment type="caution">
    <text evidence="1">The sequence shown here is derived from an EMBL/GenBank/DDBJ whole genome shotgun (WGS) entry which is preliminary data.</text>
</comment>
<dbReference type="Pfam" id="PF09932">
    <property type="entry name" value="DUF2164"/>
    <property type="match status" value="1"/>
</dbReference>
<keyword evidence="2" id="KW-1185">Reference proteome</keyword>
<reference evidence="1 2" key="1">
    <citation type="submission" date="2018-05" db="EMBL/GenBank/DDBJ databases">
        <title>Genomic analysis of Gracilibacillus dipsosauri DD1 reveals novel features of a salt-tolerant amylase.</title>
        <authorList>
            <person name="Deutch C.E."/>
            <person name="Yang S."/>
        </authorList>
    </citation>
    <scope>NUCLEOTIDE SEQUENCE [LARGE SCALE GENOMIC DNA]</scope>
    <source>
        <strain evidence="1 2">DD1</strain>
    </source>
</reference>
<organism evidence="1 2">
    <name type="scientific">Gracilibacillus dipsosauri</name>
    <dbReference type="NCBI Taxonomy" id="178340"/>
    <lineage>
        <taxon>Bacteria</taxon>
        <taxon>Bacillati</taxon>
        <taxon>Bacillota</taxon>
        <taxon>Bacilli</taxon>
        <taxon>Bacillales</taxon>
        <taxon>Bacillaceae</taxon>
        <taxon>Gracilibacillus</taxon>
    </lineage>
</organism>
<evidence type="ECO:0000313" key="1">
    <source>
        <dbReference type="EMBL" id="PWU66889.1"/>
    </source>
</evidence>
<evidence type="ECO:0000313" key="2">
    <source>
        <dbReference type="Proteomes" id="UP000245624"/>
    </source>
</evidence>